<reference evidence="2 3" key="1">
    <citation type="submission" date="2017-12" db="EMBL/GenBank/DDBJ databases">
        <title>Comparative genomics of Botrytis spp.</title>
        <authorList>
            <person name="Valero-Jimenez C.A."/>
            <person name="Tapia P."/>
            <person name="Veloso J."/>
            <person name="Silva-Moreno E."/>
            <person name="Staats M."/>
            <person name="Valdes J.H."/>
            <person name="Van Kan J.A.L."/>
        </authorList>
    </citation>
    <scope>NUCLEOTIDE SEQUENCE [LARGE SCALE GENOMIC DNA]</scope>
    <source>
        <strain evidence="2 3">Be9601</strain>
    </source>
</reference>
<evidence type="ECO:0000313" key="3">
    <source>
        <dbReference type="Proteomes" id="UP000297229"/>
    </source>
</evidence>
<comment type="caution">
    <text evidence="2">The sequence shown here is derived from an EMBL/GenBank/DDBJ whole genome shotgun (WGS) entry which is preliminary data.</text>
</comment>
<dbReference type="STRING" id="278938.A0A4Z1K4K1"/>
<organism evidence="2 3">
    <name type="scientific">Botrytis elliptica</name>
    <dbReference type="NCBI Taxonomy" id="278938"/>
    <lineage>
        <taxon>Eukaryota</taxon>
        <taxon>Fungi</taxon>
        <taxon>Dikarya</taxon>
        <taxon>Ascomycota</taxon>
        <taxon>Pezizomycotina</taxon>
        <taxon>Leotiomycetes</taxon>
        <taxon>Helotiales</taxon>
        <taxon>Sclerotiniaceae</taxon>
        <taxon>Botrytis</taxon>
    </lineage>
</organism>
<keyword evidence="3" id="KW-1185">Reference proteome</keyword>
<accession>A0A4Z1K4K1</accession>
<sequence>MTSGYTPTYLQADHDLWHKIRVLLHDLHNIANDHAAQARTQNTIDELYISGPYFTLEEAARFKGSIVPSPILTEIPEFEELEFEGDLEHHVSPDTPVSEDERPKEMTVETAIKSCFQSFFEKRKASGDARPCGPHNVGLMYRTIFMVSKEELKDEKFLGRLRRARLSEPRTNATGNVGNKKKNKNERR</sequence>
<name>A0A4Z1K4K1_9HELO</name>
<protein>
    <submittedName>
        <fullName evidence="2">Uncharacterized protein</fullName>
    </submittedName>
</protein>
<dbReference type="EMBL" id="PQXM01000049">
    <property type="protein sequence ID" value="TGO78940.1"/>
    <property type="molecule type" value="Genomic_DNA"/>
</dbReference>
<proteinExistence type="predicted"/>
<dbReference type="Proteomes" id="UP000297229">
    <property type="component" value="Unassembled WGS sequence"/>
</dbReference>
<feature type="compositionally biased region" description="Basic residues" evidence="1">
    <location>
        <begin position="179"/>
        <end position="188"/>
    </location>
</feature>
<evidence type="ECO:0000256" key="1">
    <source>
        <dbReference type="SAM" id="MobiDB-lite"/>
    </source>
</evidence>
<dbReference type="AlphaFoldDB" id="A0A4Z1K4K1"/>
<gene>
    <name evidence="2" type="ORF">BELL_0049g00230</name>
</gene>
<evidence type="ECO:0000313" key="2">
    <source>
        <dbReference type="EMBL" id="TGO78940.1"/>
    </source>
</evidence>
<feature type="region of interest" description="Disordered" evidence="1">
    <location>
        <begin position="159"/>
        <end position="188"/>
    </location>
</feature>